<dbReference type="Pfam" id="PF01547">
    <property type="entry name" value="SBP_bac_1"/>
    <property type="match status" value="1"/>
</dbReference>
<keyword evidence="2 6" id="KW-0732">Signal</keyword>
<reference evidence="7 8" key="1">
    <citation type="submission" date="2019-06" db="EMBL/GenBank/DDBJ databases">
        <title>Whole genome shotgun sequence of Microbacterium liquefaciens NBRC 15037.</title>
        <authorList>
            <person name="Hosoyama A."/>
            <person name="Uohara A."/>
            <person name="Ohji S."/>
            <person name="Ichikawa N."/>
        </authorList>
    </citation>
    <scope>NUCLEOTIDE SEQUENCE [LARGE SCALE GENOMIC DNA]</scope>
    <source>
        <strain evidence="7 8">NBRC 15037</strain>
    </source>
</reference>
<evidence type="ECO:0000256" key="2">
    <source>
        <dbReference type="ARBA" id="ARBA00022729"/>
    </source>
</evidence>
<evidence type="ECO:0000313" key="7">
    <source>
        <dbReference type="EMBL" id="GEC75432.1"/>
    </source>
</evidence>
<dbReference type="AlphaFoldDB" id="A0A4Y4B7I8"/>
<evidence type="ECO:0000256" key="3">
    <source>
        <dbReference type="ARBA" id="ARBA00023136"/>
    </source>
</evidence>
<name>A0A4Y4B7I8_MICMQ</name>
<dbReference type="RefSeq" id="WP_141386522.1">
    <property type="nucleotide sequence ID" value="NZ_BJNQ01000009.1"/>
</dbReference>
<dbReference type="Proteomes" id="UP000317410">
    <property type="component" value="Unassembled WGS sequence"/>
</dbReference>
<dbReference type="PANTHER" id="PTHR43649:SF33">
    <property type="entry name" value="POLYGALACTURONAN_RHAMNOGALACTURONAN-BINDING PROTEIN YTCQ"/>
    <property type="match status" value="1"/>
</dbReference>
<keyword evidence="3" id="KW-0472">Membrane</keyword>
<dbReference type="SUPFAM" id="SSF53850">
    <property type="entry name" value="Periplasmic binding protein-like II"/>
    <property type="match status" value="1"/>
</dbReference>
<dbReference type="Gene3D" id="3.40.190.10">
    <property type="entry name" value="Periplasmic binding protein-like II"/>
    <property type="match status" value="1"/>
</dbReference>
<evidence type="ECO:0000256" key="5">
    <source>
        <dbReference type="ARBA" id="ARBA00023288"/>
    </source>
</evidence>
<protein>
    <submittedName>
        <fullName evidence="7">Sugar ABC transporter substrate-binding protein</fullName>
    </submittedName>
</protein>
<evidence type="ECO:0000313" key="8">
    <source>
        <dbReference type="Proteomes" id="UP000317410"/>
    </source>
</evidence>
<keyword evidence="4" id="KW-0564">Palmitate</keyword>
<proteinExistence type="predicted"/>
<dbReference type="InterPro" id="IPR006059">
    <property type="entry name" value="SBP"/>
</dbReference>
<keyword evidence="5" id="KW-0449">Lipoprotein</keyword>
<keyword evidence="1" id="KW-1003">Cell membrane</keyword>
<accession>A0A4Y4B7I8</accession>
<dbReference type="PROSITE" id="PS51257">
    <property type="entry name" value="PROKAR_LIPOPROTEIN"/>
    <property type="match status" value="1"/>
</dbReference>
<feature type="signal peptide" evidence="6">
    <location>
        <begin position="1"/>
        <end position="27"/>
    </location>
</feature>
<sequence length="433" mass="45640">MKLTSPGRRIAGVTVLGLAAAGLAACAAPADGQTPSADPIEFWGWAPGYADAVDLWNETHDQKVVFETTPSGSKGGYTKVQAAAKAGNGPCLAQVGNESIASFVLEGMLEDVADEAAAYEDQYPEAAWSVMKVADGVYGIPVDSAPLGLFYRADVYERLGLTPATTWEEFAAQSAQVRASDPSVYLSSFSPADMGWWGGLTQQARSTWFDIDGDAWKVTVDSPETQQIAEYWQGLLDTDAVLNTEIESPEWWEKAQSGAIASHIAPVWWAGVLEGAAANSSGQWRVAPLPNIDADDPSNGTQGGSATAVVSGCDNVEGALEFANWMSTDEDALQILIDQAAVFPASLSGATHPALDTEVEYFGGQQIFQVFVEANEVVDSTWAWGPMTTQTGESFDSAMQPAVDGTGTLSDGLVDAQANVVKAFTAKGLSVSE</sequence>
<dbReference type="PANTHER" id="PTHR43649">
    <property type="entry name" value="ARABINOSE-BINDING PROTEIN-RELATED"/>
    <property type="match status" value="1"/>
</dbReference>
<dbReference type="InterPro" id="IPR050490">
    <property type="entry name" value="Bact_solute-bd_prot1"/>
</dbReference>
<gene>
    <name evidence="7" type="ORF">MLI01_15770</name>
</gene>
<evidence type="ECO:0000256" key="1">
    <source>
        <dbReference type="ARBA" id="ARBA00022475"/>
    </source>
</evidence>
<comment type="caution">
    <text evidence="7">The sequence shown here is derived from an EMBL/GenBank/DDBJ whole genome shotgun (WGS) entry which is preliminary data.</text>
</comment>
<dbReference type="EMBL" id="BJNQ01000009">
    <property type="protein sequence ID" value="GEC75432.1"/>
    <property type="molecule type" value="Genomic_DNA"/>
</dbReference>
<evidence type="ECO:0000256" key="4">
    <source>
        <dbReference type="ARBA" id="ARBA00023139"/>
    </source>
</evidence>
<feature type="chain" id="PRO_5021411164" evidence="6">
    <location>
        <begin position="28"/>
        <end position="433"/>
    </location>
</feature>
<evidence type="ECO:0000256" key="6">
    <source>
        <dbReference type="SAM" id="SignalP"/>
    </source>
</evidence>
<organism evidence="7 8">
    <name type="scientific">Microbacterium maritypicum</name>
    <name type="common">Microbacterium liquefaciens</name>
    <dbReference type="NCBI Taxonomy" id="33918"/>
    <lineage>
        <taxon>Bacteria</taxon>
        <taxon>Bacillati</taxon>
        <taxon>Actinomycetota</taxon>
        <taxon>Actinomycetes</taxon>
        <taxon>Micrococcales</taxon>
        <taxon>Microbacteriaceae</taxon>
        <taxon>Microbacterium</taxon>
    </lineage>
</organism>